<reference evidence="2 3" key="1">
    <citation type="submission" date="2018-06" db="EMBL/GenBank/DDBJ databases">
        <title>Rhizobium wuzhouense sp. nov., isolated from roots of Oryza officinalis.</title>
        <authorList>
            <person name="Yuan T."/>
        </authorList>
    </citation>
    <scope>NUCLEOTIDE SEQUENCE [LARGE SCALE GENOMIC DNA]</scope>
    <source>
        <strain evidence="2 3">W44</strain>
    </source>
</reference>
<protein>
    <submittedName>
        <fullName evidence="2">Uncharacterized protein</fullName>
    </submittedName>
</protein>
<comment type="caution">
    <text evidence="2">The sequence shown here is derived from an EMBL/GenBank/DDBJ whole genome shotgun (WGS) entry which is preliminary data.</text>
</comment>
<evidence type="ECO:0000256" key="1">
    <source>
        <dbReference type="SAM" id="SignalP"/>
    </source>
</evidence>
<name>A0ABX5NK87_9HYPH</name>
<evidence type="ECO:0000313" key="3">
    <source>
        <dbReference type="Proteomes" id="UP000247536"/>
    </source>
</evidence>
<organism evidence="2 3">
    <name type="scientific">Rhizobium wuzhouense</name>
    <dbReference type="NCBI Taxonomy" id="1986026"/>
    <lineage>
        <taxon>Bacteria</taxon>
        <taxon>Pseudomonadati</taxon>
        <taxon>Pseudomonadota</taxon>
        <taxon>Alphaproteobacteria</taxon>
        <taxon>Hyphomicrobiales</taxon>
        <taxon>Rhizobiaceae</taxon>
        <taxon>Rhizobium/Agrobacterium group</taxon>
        <taxon>Rhizobium</taxon>
    </lineage>
</organism>
<evidence type="ECO:0000313" key="2">
    <source>
        <dbReference type="EMBL" id="PYB69886.1"/>
    </source>
</evidence>
<dbReference type="EMBL" id="QJRY01000012">
    <property type="protein sequence ID" value="PYB69886.1"/>
    <property type="molecule type" value="Genomic_DNA"/>
</dbReference>
<gene>
    <name evidence="2" type="ORF">DMY87_22940</name>
</gene>
<accession>A0ABX5NK87</accession>
<feature type="chain" id="PRO_5045186533" evidence="1">
    <location>
        <begin position="17"/>
        <end position="283"/>
    </location>
</feature>
<proteinExistence type="predicted"/>
<sequence>MIAVVCLLVGCGAAQAAMECEPRMPPYRPGPVEDRLGERPCPAALLATFFARQPPPQEYGFEIVGYHRYRNPDDGSPEAVVEFRLLPPGGHGFGPDLRVCERPNAAADMQIQFTYDKDTQRWFDLDSRGATIPSEICETRNYWTAQDIADFADPPQFGRLSAAERGNVHDVGKGAERRAILDAVREANADLNDRIPIVFVVELLRSDGEHAFFRGQVRMRNGGGPVSATDWGECEQDPRDGVVEALLERRHGRWRALKSNRCADDVLLNNDEMQRYRLLLMEE</sequence>
<keyword evidence="3" id="KW-1185">Reference proteome</keyword>
<feature type="signal peptide" evidence="1">
    <location>
        <begin position="1"/>
        <end position="16"/>
    </location>
</feature>
<dbReference type="Proteomes" id="UP000247536">
    <property type="component" value="Unassembled WGS sequence"/>
</dbReference>
<keyword evidence="1" id="KW-0732">Signal</keyword>